<sequence>MITAIRGNTETAAYIDATTQKQKGYFDQSVVLGKQSAYNELYAFWKECQLPDWDGYNALAVQEKTLFNAYWFIESLPLGYPLPSVGAEPDGHLTLEWYSNPRWILSVSISPEGMLYYAALFGTRSERGSDHFCGEIPQPILELIKEVKGITV</sequence>
<dbReference type="Proteomes" id="UP000618445">
    <property type="component" value="Unassembled WGS sequence"/>
</dbReference>
<dbReference type="EMBL" id="JACJQY010000017">
    <property type="protein sequence ID" value="MBD2317605.1"/>
    <property type="molecule type" value="Genomic_DNA"/>
</dbReference>
<evidence type="ECO:0000313" key="1">
    <source>
        <dbReference type="EMBL" id="MBD2317605.1"/>
    </source>
</evidence>
<reference evidence="1 2" key="1">
    <citation type="journal article" date="2020" name="ISME J.">
        <title>Comparative genomics reveals insights into cyanobacterial evolution and habitat adaptation.</title>
        <authorList>
            <person name="Chen M.Y."/>
            <person name="Teng W.K."/>
            <person name="Zhao L."/>
            <person name="Hu C.X."/>
            <person name="Zhou Y.K."/>
            <person name="Han B.P."/>
            <person name="Song L.R."/>
            <person name="Shu W.S."/>
        </authorList>
    </citation>
    <scope>NUCLEOTIDE SEQUENCE [LARGE SCALE GENOMIC DNA]</scope>
    <source>
        <strain evidence="1 2">FACHB-1050</strain>
    </source>
</reference>
<evidence type="ECO:0000313" key="2">
    <source>
        <dbReference type="Proteomes" id="UP000618445"/>
    </source>
</evidence>
<name>A0ABR8CB47_9CYAN</name>
<protein>
    <submittedName>
        <fullName evidence="1">Uncharacterized protein</fullName>
    </submittedName>
</protein>
<dbReference type="RefSeq" id="WP_094534643.1">
    <property type="nucleotide sequence ID" value="NZ_CAWPQU010000009.1"/>
</dbReference>
<gene>
    <name evidence="1" type="ORF">H6G05_12210</name>
</gene>
<keyword evidence="2" id="KW-1185">Reference proteome</keyword>
<organism evidence="1 2">
    <name type="scientific">Phormidium tenue FACHB-1050</name>
    <dbReference type="NCBI Taxonomy" id="2692857"/>
    <lineage>
        <taxon>Bacteria</taxon>
        <taxon>Bacillati</taxon>
        <taxon>Cyanobacteriota</taxon>
        <taxon>Cyanophyceae</taxon>
        <taxon>Oscillatoriophycideae</taxon>
        <taxon>Oscillatoriales</taxon>
        <taxon>Oscillatoriaceae</taxon>
        <taxon>Phormidium</taxon>
    </lineage>
</organism>
<comment type="caution">
    <text evidence="1">The sequence shown here is derived from an EMBL/GenBank/DDBJ whole genome shotgun (WGS) entry which is preliminary data.</text>
</comment>
<accession>A0ABR8CB47</accession>
<proteinExistence type="predicted"/>